<proteinExistence type="predicted"/>
<evidence type="ECO:0000313" key="1">
    <source>
        <dbReference type="EMBL" id="CAD7230148.1"/>
    </source>
</evidence>
<sequence length="66" mass="7363">MQPSGLCHHDNHTILRETAQVQSKPGNEAVFIKTEEPDLSVAESQLTSRRVKTSHGHLQFHVTSES</sequence>
<accession>A0A7R8WEK0</accession>
<organism evidence="1">
    <name type="scientific">Cyprideis torosa</name>
    <dbReference type="NCBI Taxonomy" id="163714"/>
    <lineage>
        <taxon>Eukaryota</taxon>
        <taxon>Metazoa</taxon>
        <taxon>Ecdysozoa</taxon>
        <taxon>Arthropoda</taxon>
        <taxon>Crustacea</taxon>
        <taxon>Oligostraca</taxon>
        <taxon>Ostracoda</taxon>
        <taxon>Podocopa</taxon>
        <taxon>Podocopida</taxon>
        <taxon>Cytherocopina</taxon>
        <taxon>Cytheroidea</taxon>
        <taxon>Cytherideidae</taxon>
        <taxon>Cyprideis</taxon>
    </lineage>
</organism>
<reference evidence="1" key="1">
    <citation type="submission" date="2020-11" db="EMBL/GenBank/DDBJ databases">
        <authorList>
            <person name="Tran Van P."/>
        </authorList>
    </citation>
    <scope>NUCLEOTIDE SEQUENCE</scope>
</reference>
<gene>
    <name evidence="1" type="ORF">CTOB1V02_LOCUS8011</name>
</gene>
<name>A0A7R8WEK0_9CRUS</name>
<dbReference type="AlphaFoldDB" id="A0A7R8WEK0"/>
<dbReference type="EMBL" id="OB662495">
    <property type="protein sequence ID" value="CAD7230148.1"/>
    <property type="molecule type" value="Genomic_DNA"/>
</dbReference>
<protein>
    <submittedName>
        <fullName evidence="1">Uncharacterized protein</fullName>
    </submittedName>
</protein>